<evidence type="ECO:0000313" key="3">
    <source>
        <dbReference type="Proteomes" id="UP000030754"/>
    </source>
</evidence>
<name>U6N0X3_9EIME</name>
<evidence type="ECO:0000313" key="2">
    <source>
        <dbReference type="EMBL" id="CDJ68419.1"/>
    </source>
</evidence>
<dbReference type="EMBL" id="HG725540">
    <property type="protein sequence ID" value="CDJ68419.1"/>
    <property type="molecule type" value="Genomic_DNA"/>
</dbReference>
<gene>
    <name evidence="2" type="ORF">ENH_00052000</name>
</gene>
<reference evidence="2" key="1">
    <citation type="submission" date="2013-10" db="EMBL/GenBank/DDBJ databases">
        <title>Genomic analysis of the causative agents of coccidiosis in chickens.</title>
        <authorList>
            <person name="Reid A.J."/>
            <person name="Blake D."/>
            <person name="Billington K."/>
            <person name="Browne H."/>
            <person name="Dunn M."/>
            <person name="Hung S."/>
            <person name="Kawahara F."/>
            <person name="Miranda-Saavedra D."/>
            <person name="Mourier T."/>
            <person name="Nagra H."/>
            <person name="Otto T.D."/>
            <person name="Rawlings N."/>
            <person name="Sanchez A."/>
            <person name="Sanders M."/>
            <person name="Subramaniam C."/>
            <person name="Tay Y."/>
            <person name="Dear P."/>
            <person name="Doerig C."/>
            <person name="Gruber A."/>
            <person name="Parkinson J."/>
            <person name="Shirley M."/>
            <person name="Wan K.L."/>
            <person name="Berriman M."/>
            <person name="Tomley F."/>
            <person name="Pain A."/>
        </authorList>
    </citation>
    <scope>NUCLEOTIDE SEQUENCE [LARGE SCALE GENOMIC DNA]</scope>
    <source>
        <strain evidence="2">Houghton</strain>
    </source>
</reference>
<dbReference type="RefSeq" id="XP_013436886.1">
    <property type="nucleotide sequence ID" value="XM_013581432.1"/>
</dbReference>
<protein>
    <submittedName>
        <fullName evidence="2">Uncharacterized protein</fullName>
    </submittedName>
</protein>
<dbReference type="OrthoDB" id="311468at2759"/>
<proteinExistence type="predicted"/>
<dbReference type="AlphaFoldDB" id="U6N0X3"/>
<organism evidence="2 3">
    <name type="scientific">Eimeria necatrix</name>
    <dbReference type="NCBI Taxonomy" id="51315"/>
    <lineage>
        <taxon>Eukaryota</taxon>
        <taxon>Sar</taxon>
        <taxon>Alveolata</taxon>
        <taxon>Apicomplexa</taxon>
        <taxon>Conoidasida</taxon>
        <taxon>Coccidia</taxon>
        <taxon>Eucoccidiorida</taxon>
        <taxon>Eimeriorina</taxon>
        <taxon>Eimeriidae</taxon>
        <taxon>Eimeria</taxon>
    </lineage>
</organism>
<dbReference type="VEuPathDB" id="ToxoDB:ENH_00052000"/>
<sequence>MRQMCRFVVEGTGRIVATGQLVQGFNTQFRQQIAAGDLLLLQHPLTLLQEEVLVESVGSDRTLYIQPSFSKDFISTTEFKIKKTAAAAAAAAAAAGGAQQAADPAAAAAAAAAAQQQQLQRRIEKAKRVAAVREKKGMWGYTVKQIKAKGPLTAEEKLDLRCKQGRDKFCW</sequence>
<dbReference type="GeneID" id="25475347"/>
<dbReference type="Proteomes" id="UP000030754">
    <property type="component" value="Unassembled WGS sequence"/>
</dbReference>
<reference evidence="2" key="2">
    <citation type="submission" date="2013-10" db="EMBL/GenBank/DDBJ databases">
        <authorList>
            <person name="Aslett M."/>
        </authorList>
    </citation>
    <scope>NUCLEOTIDE SEQUENCE [LARGE SCALE GENOMIC DNA]</scope>
    <source>
        <strain evidence="2">Houghton</strain>
    </source>
</reference>
<evidence type="ECO:0000256" key="1">
    <source>
        <dbReference type="SAM" id="Coils"/>
    </source>
</evidence>
<keyword evidence="3" id="KW-1185">Reference proteome</keyword>
<keyword evidence="1" id="KW-0175">Coiled coil</keyword>
<feature type="coiled-coil region" evidence="1">
    <location>
        <begin position="109"/>
        <end position="136"/>
    </location>
</feature>
<accession>U6N0X3</accession>